<accession>A0ABN2A3I2</accession>
<dbReference type="SUPFAM" id="SSF52172">
    <property type="entry name" value="CheY-like"/>
    <property type="match status" value="1"/>
</dbReference>
<dbReference type="InterPro" id="IPR039420">
    <property type="entry name" value="WalR-like"/>
</dbReference>
<name>A0ABN2A3I2_9ACTN</name>
<dbReference type="CDD" id="cd17535">
    <property type="entry name" value="REC_NarL-like"/>
    <property type="match status" value="1"/>
</dbReference>
<evidence type="ECO:0000313" key="9">
    <source>
        <dbReference type="Proteomes" id="UP001500842"/>
    </source>
</evidence>
<dbReference type="EMBL" id="BAAAOR010000009">
    <property type="protein sequence ID" value="GAA1509935.1"/>
    <property type="molecule type" value="Genomic_DNA"/>
</dbReference>
<reference evidence="8 9" key="1">
    <citation type="journal article" date="2019" name="Int. J. Syst. Evol. Microbiol.">
        <title>The Global Catalogue of Microorganisms (GCM) 10K type strain sequencing project: providing services to taxonomists for standard genome sequencing and annotation.</title>
        <authorList>
            <consortium name="The Broad Institute Genomics Platform"/>
            <consortium name="The Broad Institute Genome Sequencing Center for Infectious Disease"/>
            <person name="Wu L."/>
            <person name="Ma J."/>
        </authorList>
    </citation>
    <scope>NUCLEOTIDE SEQUENCE [LARGE SCALE GENOMIC DNA]</scope>
    <source>
        <strain evidence="8 9">JCM 14942</strain>
    </source>
</reference>
<dbReference type="InterPro" id="IPR016032">
    <property type="entry name" value="Sig_transdc_resp-reg_C-effctor"/>
</dbReference>
<dbReference type="SMART" id="SM00448">
    <property type="entry name" value="REC"/>
    <property type="match status" value="1"/>
</dbReference>
<dbReference type="Gene3D" id="3.40.50.2300">
    <property type="match status" value="1"/>
</dbReference>
<dbReference type="PRINTS" id="PR00038">
    <property type="entry name" value="HTHLUXR"/>
</dbReference>
<feature type="modified residue" description="4-aspartylphosphate" evidence="5">
    <location>
        <position position="51"/>
    </location>
</feature>
<organism evidence="8 9">
    <name type="scientific">Nocardioides humi</name>
    <dbReference type="NCBI Taxonomy" id="449461"/>
    <lineage>
        <taxon>Bacteria</taxon>
        <taxon>Bacillati</taxon>
        <taxon>Actinomycetota</taxon>
        <taxon>Actinomycetes</taxon>
        <taxon>Propionibacteriales</taxon>
        <taxon>Nocardioidaceae</taxon>
        <taxon>Nocardioides</taxon>
    </lineage>
</organism>
<dbReference type="InterPro" id="IPR000792">
    <property type="entry name" value="Tscrpt_reg_LuxR_C"/>
</dbReference>
<evidence type="ECO:0000259" key="6">
    <source>
        <dbReference type="PROSITE" id="PS50043"/>
    </source>
</evidence>
<evidence type="ECO:0000313" key="8">
    <source>
        <dbReference type="EMBL" id="GAA1509935.1"/>
    </source>
</evidence>
<gene>
    <name evidence="8" type="ORF">GCM10009788_12870</name>
</gene>
<feature type="domain" description="HTH luxR-type" evidence="6">
    <location>
        <begin position="142"/>
        <end position="207"/>
    </location>
</feature>
<keyword evidence="2" id="KW-0805">Transcription regulation</keyword>
<dbReference type="PROSITE" id="PS00622">
    <property type="entry name" value="HTH_LUXR_1"/>
    <property type="match status" value="1"/>
</dbReference>
<keyword evidence="3" id="KW-0238">DNA-binding</keyword>
<evidence type="ECO:0000256" key="4">
    <source>
        <dbReference type="ARBA" id="ARBA00023163"/>
    </source>
</evidence>
<evidence type="ECO:0000256" key="5">
    <source>
        <dbReference type="PROSITE-ProRule" id="PRU00169"/>
    </source>
</evidence>
<dbReference type="Pfam" id="PF00196">
    <property type="entry name" value="GerE"/>
    <property type="match status" value="1"/>
</dbReference>
<feature type="domain" description="Response regulatory" evidence="7">
    <location>
        <begin position="1"/>
        <end position="116"/>
    </location>
</feature>
<dbReference type="PROSITE" id="PS50110">
    <property type="entry name" value="RESPONSE_REGULATORY"/>
    <property type="match status" value="1"/>
</dbReference>
<proteinExistence type="predicted"/>
<dbReference type="InterPro" id="IPR001789">
    <property type="entry name" value="Sig_transdc_resp-reg_receiver"/>
</dbReference>
<dbReference type="SMART" id="SM00421">
    <property type="entry name" value="HTH_LUXR"/>
    <property type="match status" value="1"/>
</dbReference>
<dbReference type="PROSITE" id="PS50043">
    <property type="entry name" value="HTH_LUXR_2"/>
    <property type="match status" value="1"/>
</dbReference>
<dbReference type="CDD" id="cd06170">
    <property type="entry name" value="LuxR_C_like"/>
    <property type="match status" value="1"/>
</dbReference>
<dbReference type="Pfam" id="PF00072">
    <property type="entry name" value="Response_reg"/>
    <property type="match status" value="1"/>
</dbReference>
<keyword evidence="4" id="KW-0804">Transcription</keyword>
<evidence type="ECO:0000256" key="2">
    <source>
        <dbReference type="ARBA" id="ARBA00023015"/>
    </source>
</evidence>
<sequence>MLLADDHALVRHGVRLILEQQPDIEVVAEASDGAEAVALLREIDVDLVVLDIAMPTMTGLQAAREINRRREPPRILMLSMHDNEQYFFEALKLGASGYVLKSVVDEDLVEACRAAMRDEAFVYPGAMGALVRDYLDRLARGERVPETVLTPREDEVLKLIAEGRSTREIATILSISVKTVEKHRSHILARLGMSDRTQLTRYAIRAGLVEP</sequence>
<keyword evidence="9" id="KW-1185">Reference proteome</keyword>
<dbReference type="PANTHER" id="PTHR43214:SF24">
    <property type="entry name" value="TRANSCRIPTIONAL REGULATORY PROTEIN NARL-RELATED"/>
    <property type="match status" value="1"/>
</dbReference>
<dbReference type="InterPro" id="IPR058245">
    <property type="entry name" value="NreC/VraR/RcsB-like_REC"/>
</dbReference>
<dbReference type="PANTHER" id="PTHR43214">
    <property type="entry name" value="TWO-COMPONENT RESPONSE REGULATOR"/>
    <property type="match status" value="1"/>
</dbReference>
<evidence type="ECO:0000256" key="3">
    <source>
        <dbReference type="ARBA" id="ARBA00023125"/>
    </source>
</evidence>
<dbReference type="Proteomes" id="UP001500842">
    <property type="component" value="Unassembled WGS sequence"/>
</dbReference>
<evidence type="ECO:0000256" key="1">
    <source>
        <dbReference type="ARBA" id="ARBA00022553"/>
    </source>
</evidence>
<keyword evidence="1 5" id="KW-0597">Phosphoprotein</keyword>
<dbReference type="InterPro" id="IPR011006">
    <property type="entry name" value="CheY-like_superfamily"/>
</dbReference>
<dbReference type="SUPFAM" id="SSF46894">
    <property type="entry name" value="C-terminal effector domain of the bipartite response regulators"/>
    <property type="match status" value="1"/>
</dbReference>
<evidence type="ECO:0000259" key="7">
    <source>
        <dbReference type="PROSITE" id="PS50110"/>
    </source>
</evidence>
<protein>
    <submittedName>
        <fullName evidence="8">Response regulator transcription factor</fullName>
    </submittedName>
</protein>
<comment type="caution">
    <text evidence="8">The sequence shown here is derived from an EMBL/GenBank/DDBJ whole genome shotgun (WGS) entry which is preliminary data.</text>
</comment>